<dbReference type="OrthoDB" id="6357136at2759"/>
<evidence type="ECO:0000313" key="1">
    <source>
        <dbReference type="EMBL" id="CAG9771749.1"/>
    </source>
</evidence>
<name>A0A9N9QS67_9CUCU</name>
<dbReference type="EMBL" id="OU892283">
    <property type="protein sequence ID" value="CAG9771749.1"/>
    <property type="molecule type" value="Genomic_DNA"/>
</dbReference>
<dbReference type="Pfam" id="PF16062">
    <property type="entry name" value="MavL-like"/>
    <property type="match status" value="1"/>
</dbReference>
<dbReference type="InterPro" id="IPR032063">
    <property type="entry name" value="MavL-like"/>
</dbReference>
<keyword evidence="2" id="KW-1185">Reference proteome</keyword>
<reference evidence="1" key="1">
    <citation type="submission" date="2022-01" db="EMBL/GenBank/DDBJ databases">
        <authorList>
            <person name="King R."/>
        </authorList>
    </citation>
    <scope>NUCLEOTIDE SEQUENCE</scope>
</reference>
<protein>
    <submittedName>
        <fullName evidence="1">Uncharacterized protein</fullName>
    </submittedName>
</protein>
<organism evidence="1 2">
    <name type="scientific">Ceutorhynchus assimilis</name>
    <name type="common">cabbage seed weevil</name>
    <dbReference type="NCBI Taxonomy" id="467358"/>
    <lineage>
        <taxon>Eukaryota</taxon>
        <taxon>Metazoa</taxon>
        <taxon>Ecdysozoa</taxon>
        <taxon>Arthropoda</taxon>
        <taxon>Hexapoda</taxon>
        <taxon>Insecta</taxon>
        <taxon>Pterygota</taxon>
        <taxon>Neoptera</taxon>
        <taxon>Endopterygota</taxon>
        <taxon>Coleoptera</taxon>
        <taxon>Polyphaga</taxon>
        <taxon>Cucujiformia</taxon>
        <taxon>Curculionidae</taxon>
        <taxon>Ceutorhynchinae</taxon>
        <taxon>Ceutorhynchus</taxon>
    </lineage>
</organism>
<accession>A0A9N9QS67</accession>
<proteinExistence type="predicted"/>
<dbReference type="Proteomes" id="UP001152799">
    <property type="component" value="Chromosome 7"/>
</dbReference>
<evidence type="ECO:0000313" key="2">
    <source>
        <dbReference type="Proteomes" id="UP001152799"/>
    </source>
</evidence>
<dbReference type="AlphaFoldDB" id="A0A9N9QS67"/>
<gene>
    <name evidence="1" type="ORF">CEUTPL_LOCUS12174</name>
</gene>
<sequence>MSWEPKGPNLTSKKFDYLSRAGKDLKHYEIKDILDRSNKFPIPFPINTGRLEVLQNKKNITKENLTKYINSVYPFLHESILDLYIKFIEFKQKHGSDIEKAFYKKMNLKDFVDRLLKRRAVMFMGKDDKYLLLNGEKGSKNWETIGTDNENPPLILKNCLTYDEIKLSAFLYVSSYTHFVNIGDRTNMGVYSADRTEIEDEGIIAGMIGSRLKKPGVMDYQEMVLTSKQNTESNGYGNRMSVHKLFADFFEEENLLYNTSVQRKTEKESNRFVDLKTPKGAIFDNRVYSKRLAVMFDCLLLEANSRAKEAGKTAFIHVVGLGLGVWMISDHQEKVYMECFYERIMALSEKLSSVSDICFSYFNQETCGGYKNGSTIKIPGHPSQGINILIYRREPHEKLGNNSKLLVVSYAWDGNALPGNEYWSEKLASSGDSAAASSTQIAELHNPHINPLVCADNLRIVTGKGYVMTLAKYTEENRKS</sequence>